<accession>A0A8K0T0B0</accession>
<feature type="transmembrane region" description="Helical" evidence="1">
    <location>
        <begin position="202"/>
        <end position="222"/>
    </location>
</feature>
<keyword evidence="3" id="KW-1185">Reference proteome</keyword>
<keyword evidence="1" id="KW-1133">Transmembrane helix</keyword>
<feature type="transmembrane region" description="Helical" evidence="1">
    <location>
        <begin position="120"/>
        <end position="149"/>
    </location>
</feature>
<evidence type="ECO:0000256" key="1">
    <source>
        <dbReference type="SAM" id="Phobius"/>
    </source>
</evidence>
<name>A0A8K0T0B0_9HYPO</name>
<feature type="transmembrane region" description="Helical" evidence="1">
    <location>
        <begin position="234"/>
        <end position="254"/>
    </location>
</feature>
<dbReference type="AlphaFoldDB" id="A0A8K0T0B0"/>
<sequence>MGLQSTLLRALAAAPFLAITYFCHKTIDIDKLLANELPFRETGTIAWDGGSVAILPRFHPAPLRFLDELFYGTVGTFSPSTFGYDSISWWQTFTFLMDLGPLYAVFMIESCRAGNAFRAAYIPTVFLTAAQILTAGVVAPICFFLNLVFGPTASELVKSPSRRSINNKYLAFYLPLLLALHTAEILAMFLAPDFNTRHYWTYAWQMTPLWLGIATFVTANIVPESLCASIPSSPRFILALVAQTTAGAWVYMLARSPYSLAELYVPDFTPSDSFVLHTRLVLQTDQVCTFGAAALWLVYSFLDLAISGLVTAADWAVLGGLLSTGVVLGPGSAFALGWLWRETKLKSS</sequence>
<gene>
    <name evidence="2" type="ORF">B0I35DRAFT_406091</name>
</gene>
<protein>
    <submittedName>
        <fullName evidence="2">Uncharacterized protein</fullName>
    </submittedName>
</protein>
<dbReference type="OrthoDB" id="72269at2759"/>
<feature type="transmembrane region" description="Helical" evidence="1">
    <location>
        <begin position="315"/>
        <end position="340"/>
    </location>
</feature>
<dbReference type="Proteomes" id="UP000813444">
    <property type="component" value="Unassembled WGS sequence"/>
</dbReference>
<evidence type="ECO:0000313" key="2">
    <source>
        <dbReference type="EMBL" id="KAH7324261.1"/>
    </source>
</evidence>
<evidence type="ECO:0000313" key="3">
    <source>
        <dbReference type="Proteomes" id="UP000813444"/>
    </source>
</evidence>
<dbReference type="EMBL" id="JAGPNK010000003">
    <property type="protein sequence ID" value="KAH7324261.1"/>
    <property type="molecule type" value="Genomic_DNA"/>
</dbReference>
<proteinExistence type="predicted"/>
<keyword evidence="1" id="KW-0472">Membrane</keyword>
<keyword evidence="1" id="KW-0812">Transmembrane</keyword>
<reference evidence="2" key="1">
    <citation type="journal article" date="2021" name="Nat. Commun.">
        <title>Genetic determinants of endophytism in the Arabidopsis root mycobiome.</title>
        <authorList>
            <person name="Mesny F."/>
            <person name="Miyauchi S."/>
            <person name="Thiergart T."/>
            <person name="Pickel B."/>
            <person name="Atanasova L."/>
            <person name="Karlsson M."/>
            <person name="Huettel B."/>
            <person name="Barry K.W."/>
            <person name="Haridas S."/>
            <person name="Chen C."/>
            <person name="Bauer D."/>
            <person name="Andreopoulos W."/>
            <person name="Pangilinan J."/>
            <person name="LaButti K."/>
            <person name="Riley R."/>
            <person name="Lipzen A."/>
            <person name="Clum A."/>
            <person name="Drula E."/>
            <person name="Henrissat B."/>
            <person name="Kohler A."/>
            <person name="Grigoriev I.V."/>
            <person name="Martin F.M."/>
            <person name="Hacquard S."/>
        </authorList>
    </citation>
    <scope>NUCLEOTIDE SEQUENCE</scope>
    <source>
        <strain evidence="2">MPI-CAGE-CH-0235</strain>
    </source>
</reference>
<comment type="caution">
    <text evidence="2">The sequence shown here is derived from an EMBL/GenBank/DDBJ whole genome shotgun (WGS) entry which is preliminary data.</text>
</comment>
<feature type="transmembrane region" description="Helical" evidence="1">
    <location>
        <begin position="287"/>
        <end position="309"/>
    </location>
</feature>
<feature type="transmembrane region" description="Helical" evidence="1">
    <location>
        <begin position="169"/>
        <end position="190"/>
    </location>
</feature>
<organism evidence="2 3">
    <name type="scientific">Stachybotrys elegans</name>
    <dbReference type="NCBI Taxonomy" id="80388"/>
    <lineage>
        <taxon>Eukaryota</taxon>
        <taxon>Fungi</taxon>
        <taxon>Dikarya</taxon>
        <taxon>Ascomycota</taxon>
        <taxon>Pezizomycotina</taxon>
        <taxon>Sordariomycetes</taxon>
        <taxon>Hypocreomycetidae</taxon>
        <taxon>Hypocreales</taxon>
        <taxon>Stachybotryaceae</taxon>
        <taxon>Stachybotrys</taxon>
    </lineage>
</organism>